<accession>A0A8H4PJF3</accession>
<dbReference type="OrthoDB" id="5403091at2759"/>
<dbReference type="PANTHER" id="PTHR38797">
    <property type="entry name" value="NUCLEAR PORE COMPLEX PROTEIN NUP85-RELATED"/>
    <property type="match status" value="1"/>
</dbReference>
<protein>
    <submittedName>
        <fullName evidence="1">Uncharacterized protein</fullName>
    </submittedName>
</protein>
<dbReference type="EMBL" id="JAAVMX010000012">
    <property type="protein sequence ID" value="KAF4504146.1"/>
    <property type="molecule type" value="Genomic_DNA"/>
</dbReference>
<sequence length="317" mass="34930">MAGCTDGSCARERDAAKAHDIYTGLRNEFHNIRIQYFTHQTSIADVEGRLHDAWDELIHTARFIPSNSAEQDRLVTLVLELREFRSMARSSSDDGEDAEAAVTSTSQWTHLPSLLQDAWTVESMGFDTAERRNLAALTARLCTVGVCEAMTASCALWLLSATLERDDDGAGPGLAQLLPACLAWLRHGGFKLLRLCAANYSLDAATADLDRPLTTPPGPLAVRANVVARDLSMERWLFWRRRLGQLYLDGAQPVAQLARECFDIMVGAGLPQGLNVPGERRYLERAFKALEEELVARGSTGCVDIEEIAIDPAWAED</sequence>
<organism evidence="1 2">
    <name type="scientific">Ophiocordyceps sinensis</name>
    <dbReference type="NCBI Taxonomy" id="72228"/>
    <lineage>
        <taxon>Eukaryota</taxon>
        <taxon>Fungi</taxon>
        <taxon>Dikarya</taxon>
        <taxon>Ascomycota</taxon>
        <taxon>Pezizomycotina</taxon>
        <taxon>Sordariomycetes</taxon>
        <taxon>Hypocreomycetidae</taxon>
        <taxon>Hypocreales</taxon>
        <taxon>Ophiocordycipitaceae</taxon>
        <taxon>Ophiocordyceps</taxon>
    </lineage>
</organism>
<comment type="caution">
    <text evidence="1">The sequence shown here is derived from an EMBL/GenBank/DDBJ whole genome shotgun (WGS) entry which is preliminary data.</text>
</comment>
<dbReference type="Pfam" id="PF12311">
    <property type="entry name" value="DUF3632"/>
    <property type="match status" value="1"/>
</dbReference>
<dbReference type="InterPro" id="IPR022085">
    <property type="entry name" value="OpdG"/>
</dbReference>
<name>A0A8H4PJF3_9HYPO</name>
<keyword evidence="2" id="KW-1185">Reference proteome</keyword>
<dbReference type="PANTHER" id="PTHR38797:SF4">
    <property type="entry name" value="NUCLEAR PORE COMPLEX PROTEIN NUP85"/>
    <property type="match status" value="1"/>
</dbReference>
<reference evidence="1 2" key="1">
    <citation type="journal article" date="2020" name="Genome Biol. Evol.">
        <title>A new high-quality draft genome assembly of the Chinese cordyceps Ophiocordyceps sinensis.</title>
        <authorList>
            <person name="Shu R."/>
            <person name="Zhang J."/>
            <person name="Meng Q."/>
            <person name="Zhang H."/>
            <person name="Zhou G."/>
            <person name="Li M."/>
            <person name="Wu P."/>
            <person name="Zhao Y."/>
            <person name="Chen C."/>
            <person name="Qin Q."/>
        </authorList>
    </citation>
    <scope>NUCLEOTIDE SEQUENCE [LARGE SCALE GENOMIC DNA]</scope>
    <source>
        <strain evidence="1 2">IOZ07</strain>
    </source>
</reference>
<evidence type="ECO:0000313" key="1">
    <source>
        <dbReference type="EMBL" id="KAF4504146.1"/>
    </source>
</evidence>
<dbReference type="Proteomes" id="UP000557566">
    <property type="component" value="Unassembled WGS sequence"/>
</dbReference>
<evidence type="ECO:0000313" key="2">
    <source>
        <dbReference type="Proteomes" id="UP000557566"/>
    </source>
</evidence>
<dbReference type="InterPro" id="IPR053204">
    <property type="entry name" value="Oxopyrrolidines_Biosynth-assoc"/>
</dbReference>
<gene>
    <name evidence="1" type="ORF">G6O67_008757</name>
</gene>
<proteinExistence type="predicted"/>
<dbReference type="AlphaFoldDB" id="A0A8H4PJF3"/>